<dbReference type="InterPro" id="IPR005801">
    <property type="entry name" value="ADC_synthase"/>
</dbReference>
<name>A0A1C9CBR0_9FLOR</name>
<dbReference type="CDD" id="cd01743">
    <property type="entry name" value="GATase1_Anthranilate_Synthase"/>
    <property type="match status" value="1"/>
</dbReference>
<dbReference type="PANTHER" id="PTHR11236">
    <property type="entry name" value="AMINOBENZOATE/ANTHRANILATE SYNTHASE"/>
    <property type="match status" value="1"/>
</dbReference>
<dbReference type="UniPathway" id="UPA00077">
    <property type="reaction ID" value="UER00149"/>
</dbReference>
<dbReference type="GO" id="GO:0046820">
    <property type="term" value="F:4-amino-4-deoxychorismate synthase activity"/>
    <property type="evidence" value="ECO:0007669"/>
    <property type="project" value="UniProtKB-EC"/>
</dbReference>
<evidence type="ECO:0000256" key="3">
    <source>
        <dbReference type="ARBA" id="ARBA00012266"/>
    </source>
</evidence>
<evidence type="ECO:0000256" key="1">
    <source>
        <dbReference type="ARBA" id="ARBA00001000"/>
    </source>
</evidence>
<dbReference type="GeneID" id="29073052"/>
<dbReference type="PROSITE" id="PS51273">
    <property type="entry name" value="GATASE_TYPE_1"/>
    <property type="match status" value="1"/>
</dbReference>
<dbReference type="PANTHER" id="PTHR11236:SF49">
    <property type="entry name" value="ANTHRANILATE SYNTHASE COMPONENT 1"/>
    <property type="match status" value="1"/>
</dbReference>
<feature type="domain" description="Chorismate-utilising enzyme C-terminal" evidence="11">
    <location>
        <begin position="114"/>
        <end position="378"/>
    </location>
</feature>
<protein>
    <recommendedName>
        <fullName evidence="3">anthranilate synthase</fullName>
        <ecNumber evidence="3">4.1.3.27</ecNumber>
    </recommendedName>
    <alternativeName>
        <fullName evidence="7">Para-aminobenzoate synthase</fullName>
    </alternativeName>
    <alternativeName>
        <fullName evidence="8">p-aminobenzoic acid synthase</fullName>
    </alternativeName>
</protein>
<dbReference type="GO" id="GO:0000162">
    <property type="term" value="P:L-tryptophan biosynthetic process"/>
    <property type="evidence" value="ECO:0007669"/>
    <property type="project" value="TreeGrafter"/>
</dbReference>
<keyword evidence="4" id="KW-0289">Folate biosynthesis</keyword>
<evidence type="ECO:0000259" key="11">
    <source>
        <dbReference type="Pfam" id="PF00425"/>
    </source>
</evidence>
<dbReference type="SUPFAM" id="SSF52317">
    <property type="entry name" value="Class I glutamine amidotransferase-like"/>
    <property type="match status" value="1"/>
</dbReference>
<keyword evidence="6" id="KW-0456">Lyase</keyword>
<evidence type="ECO:0000256" key="5">
    <source>
        <dbReference type="ARBA" id="ARBA00022962"/>
    </source>
</evidence>
<feature type="domain" description="Glutamine amidotransferase" evidence="10">
    <location>
        <begin position="442"/>
        <end position="615"/>
    </location>
</feature>
<accession>A0A1C9CBR0</accession>
<sequence>MNINADSPFAIIQKLDSDEFLYLEGQIKLLNYISEIQIPSEDQLKEKTKQYVSLTIIPFHQAHEKGYNVHKGNDKIISLSIEKSYDCSFNDIISSFEYRKIDLQDLSFEISNLQYKNLVRDVINKEIANGEGCNFVVPRNLKGKIRNIDIDQALTIFTSLVQQDYGTYWKFIFYTGDRYFIGSTPERHLEIIDNEVRMNPVSGTLFKKNYFKNKTLFKRDLINFLKDPKETNELFMVLEEELKMMCKITGKGGRVIGPILKEMSKLIHTEYLLNGVYNRKDLSILDILRESLFATTVTGSPLQNAFNIICKYESASRKYYGSSVVLIGTNNKGQEILDSPILIRTLDIHKSGSISIGVGSTLVKDSKPQKELEETFVKSEALLDSIYQSYDIERSRVLSNCMNDDDIYLNLQKRNQRLSKFWFFQQHQSIKVEIFKGQKIIIINNGDDFCYMLAYLLKNMGFSIKIVSYNNFNCEAGTNCYVIGPGPGNPNDIQNSKMQKIQKIIASIQSEKFLAVCLGHQLLCKFKGFKCQRLLYPMQGEKKLVSYFGTQYFLGFYNTFIPVYTKQVINKDDLQFSLSENNTIIALRGKNFISMQFHPESILSEYGYDILKQELSRILM</sequence>
<proteinExistence type="predicted"/>
<reference evidence="12" key="1">
    <citation type="journal article" date="2016" name="BMC Biol.">
        <title>Parallel evolution of highly conserved plastid genome architecture in red seaweeds and seed plants.</title>
        <authorList>
            <person name="Lee J."/>
            <person name="Cho C.H."/>
            <person name="Park S.I."/>
            <person name="Choi J.W."/>
            <person name="Song H.S."/>
            <person name="West J.A."/>
            <person name="Bhattacharya D."/>
            <person name="Yoon H.S."/>
        </authorList>
    </citation>
    <scope>NUCLEOTIDE SEQUENCE</scope>
</reference>
<dbReference type="EMBL" id="KX284716">
    <property type="protein sequence ID" value="AOM65816.1"/>
    <property type="molecule type" value="Genomic_DNA"/>
</dbReference>
<evidence type="ECO:0000256" key="7">
    <source>
        <dbReference type="ARBA" id="ARBA00031329"/>
    </source>
</evidence>
<gene>
    <name evidence="12" type="primary">GATase</name>
    <name evidence="12" type="ORF">Apop_126</name>
</gene>
<comment type="catalytic activity">
    <reaction evidence="9">
        <text>chorismate + L-glutamine = anthranilate + pyruvate + L-glutamate + H(+)</text>
        <dbReference type="Rhea" id="RHEA:21732"/>
        <dbReference type="ChEBI" id="CHEBI:15361"/>
        <dbReference type="ChEBI" id="CHEBI:15378"/>
        <dbReference type="ChEBI" id="CHEBI:16567"/>
        <dbReference type="ChEBI" id="CHEBI:29748"/>
        <dbReference type="ChEBI" id="CHEBI:29985"/>
        <dbReference type="ChEBI" id="CHEBI:58359"/>
        <dbReference type="EC" id="4.1.3.27"/>
    </reaction>
</comment>
<evidence type="ECO:0000259" key="10">
    <source>
        <dbReference type="Pfam" id="PF00117"/>
    </source>
</evidence>
<dbReference type="InterPro" id="IPR029062">
    <property type="entry name" value="Class_I_gatase-like"/>
</dbReference>
<dbReference type="GO" id="GO:0004049">
    <property type="term" value="F:anthranilate synthase activity"/>
    <property type="evidence" value="ECO:0007669"/>
    <property type="project" value="UniProtKB-EC"/>
</dbReference>
<dbReference type="InterPro" id="IPR015890">
    <property type="entry name" value="Chorismate_C"/>
</dbReference>
<dbReference type="InterPro" id="IPR019999">
    <property type="entry name" value="Anth_synth_I-like"/>
</dbReference>
<dbReference type="Pfam" id="PF00425">
    <property type="entry name" value="Chorismate_bind"/>
    <property type="match status" value="1"/>
</dbReference>
<dbReference type="SUPFAM" id="SSF56322">
    <property type="entry name" value="ADC synthase"/>
    <property type="match status" value="1"/>
</dbReference>
<dbReference type="AlphaFoldDB" id="A0A1C9CBR0"/>
<dbReference type="RefSeq" id="YP_009296676.1">
    <property type="nucleotide sequence ID" value="NC_031172.1"/>
</dbReference>
<evidence type="ECO:0000313" key="12">
    <source>
        <dbReference type="EMBL" id="AOM65816.1"/>
    </source>
</evidence>
<evidence type="ECO:0000256" key="8">
    <source>
        <dbReference type="ARBA" id="ARBA00031904"/>
    </source>
</evidence>
<dbReference type="Gene3D" id="3.40.50.880">
    <property type="match status" value="1"/>
</dbReference>
<dbReference type="InterPro" id="IPR006221">
    <property type="entry name" value="TrpG/PapA_dom"/>
</dbReference>
<dbReference type="PRINTS" id="PR00097">
    <property type="entry name" value="ANTSNTHASEII"/>
</dbReference>
<dbReference type="GO" id="GO:0046656">
    <property type="term" value="P:folic acid biosynthetic process"/>
    <property type="evidence" value="ECO:0007669"/>
    <property type="project" value="UniProtKB-KW"/>
</dbReference>
<comment type="pathway">
    <text evidence="2">Cofactor biosynthesis; tetrahydrofolate biosynthesis; 4-aminobenzoate from chorismate: step 1/2.</text>
</comment>
<keyword evidence="5 12" id="KW-0315">Glutamine amidotransferase</keyword>
<evidence type="ECO:0000256" key="2">
    <source>
        <dbReference type="ARBA" id="ARBA00005009"/>
    </source>
</evidence>
<dbReference type="Pfam" id="PF00117">
    <property type="entry name" value="GATase"/>
    <property type="match status" value="1"/>
</dbReference>
<geneLocation type="plastid" evidence="12"/>
<evidence type="ECO:0000256" key="6">
    <source>
        <dbReference type="ARBA" id="ARBA00023239"/>
    </source>
</evidence>
<evidence type="ECO:0000256" key="9">
    <source>
        <dbReference type="ARBA" id="ARBA00047683"/>
    </source>
</evidence>
<keyword evidence="12" id="KW-0934">Plastid</keyword>
<keyword evidence="12" id="KW-0808">Transferase</keyword>
<organism evidence="12">
    <name type="scientific">Apophlaea sinclairii</name>
    <dbReference type="NCBI Taxonomy" id="212746"/>
    <lineage>
        <taxon>Eukaryota</taxon>
        <taxon>Rhodophyta</taxon>
        <taxon>Florideophyceae</taxon>
        <taxon>Hildenbrandiophycidae</taxon>
        <taxon>Hildenbrandiales</taxon>
        <taxon>Hildenbrandiaceae</taxon>
        <taxon>Apophlaea</taxon>
    </lineage>
</organism>
<dbReference type="Gene3D" id="3.60.120.10">
    <property type="entry name" value="Anthranilate synthase"/>
    <property type="match status" value="1"/>
</dbReference>
<comment type="catalytic activity">
    <reaction evidence="1">
        <text>chorismate + L-glutamine = 4-amino-4-deoxychorismate + L-glutamate</text>
        <dbReference type="Rhea" id="RHEA:11672"/>
        <dbReference type="ChEBI" id="CHEBI:29748"/>
        <dbReference type="ChEBI" id="CHEBI:29985"/>
        <dbReference type="ChEBI" id="CHEBI:58359"/>
        <dbReference type="ChEBI" id="CHEBI:58406"/>
        <dbReference type="EC" id="2.6.1.85"/>
    </reaction>
</comment>
<evidence type="ECO:0000256" key="4">
    <source>
        <dbReference type="ARBA" id="ARBA00022909"/>
    </source>
</evidence>
<dbReference type="InterPro" id="IPR017926">
    <property type="entry name" value="GATASE"/>
</dbReference>
<dbReference type="GO" id="GO:0046654">
    <property type="term" value="P:tetrahydrofolate biosynthetic process"/>
    <property type="evidence" value="ECO:0007669"/>
    <property type="project" value="UniProtKB-UniPathway"/>
</dbReference>
<dbReference type="PRINTS" id="PR00096">
    <property type="entry name" value="GATASE"/>
</dbReference>
<dbReference type="EC" id="4.1.3.27" evidence="3"/>